<name>A0ABT0X2A4_9ACTN</name>
<comment type="caution">
    <text evidence="3">The sequence shown here is derived from an EMBL/GenBank/DDBJ whole genome shotgun (WGS) entry which is preliminary data.</text>
</comment>
<gene>
    <name evidence="3" type="ORF">M1E25_01000</name>
</gene>
<evidence type="ECO:0000313" key="3">
    <source>
        <dbReference type="EMBL" id="MCM2575944.1"/>
    </source>
</evidence>
<dbReference type="Pfam" id="PF13581">
    <property type="entry name" value="HATPase_c_2"/>
    <property type="match status" value="1"/>
</dbReference>
<dbReference type="SUPFAM" id="SSF55874">
    <property type="entry name" value="ATPase domain of HSP90 chaperone/DNA topoisomerase II/histidine kinase"/>
    <property type="match status" value="1"/>
</dbReference>
<protein>
    <submittedName>
        <fullName evidence="3">ATP-binding protein</fullName>
    </submittedName>
</protein>
<keyword evidence="1" id="KW-0418">Kinase</keyword>
<reference evidence="3" key="1">
    <citation type="journal article" date="2023" name="Int. J. Syst. Evol. Microbiol.">
        <title>Streptomyces meridianus sp. nov. isolated from brackish water of the Tagus estuary in Alcochete, Portugal.</title>
        <authorList>
            <person name="Santos J.D.N."/>
            <person name="Klimek D."/>
            <person name="Calusinska M."/>
            <person name="Lobo Da Cunha A."/>
            <person name="Catita J."/>
            <person name="Goncalves H."/>
            <person name="Gonzalez I."/>
            <person name="Reyes F."/>
            <person name="Lage O.M."/>
        </authorList>
    </citation>
    <scope>NUCLEOTIDE SEQUENCE</scope>
    <source>
        <strain evidence="3">MTZ3.1</strain>
    </source>
</reference>
<sequence>MNADAEAPPHGCLLEAKFRLGDVPGVRRRIAECAARAGLEEPRLGDFVLAVHEVACNAVEHGGGMGRLVLYRQEGTLHCRVTDNGPGFTEEVIPPEPPGLLAGEGGRGLWLTRRLTDQLEIAVGAVGAVVTLGVALG</sequence>
<dbReference type="InterPro" id="IPR036890">
    <property type="entry name" value="HATPase_C_sf"/>
</dbReference>
<dbReference type="EMBL" id="JAMQGM010000001">
    <property type="protein sequence ID" value="MCM2575944.1"/>
    <property type="molecule type" value="Genomic_DNA"/>
</dbReference>
<dbReference type="Proteomes" id="UP001167160">
    <property type="component" value="Unassembled WGS sequence"/>
</dbReference>
<accession>A0ABT0X2A4</accession>
<keyword evidence="3" id="KW-0067">ATP-binding</keyword>
<dbReference type="CDD" id="cd16936">
    <property type="entry name" value="HATPase_RsbW-like"/>
    <property type="match status" value="1"/>
</dbReference>
<organism evidence="3 4">
    <name type="scientific">Streptomyces meridianus</name>
    <dbReference type="NCBI Taxonomy" id="2938945"/>
    <lineage>
        <taxon>Bacteria</taxon>
        <taxon>Bacillati</taxon>
        <taxon>Actinomycetota</taxon>
        <taxon>Actinomycetes</taxon>
        <taxon>Kitasatosporales</taxon>
        <taxon>Streptomycetaceae</taxon>
        <taxon>Streptomyces</taxon>
    </lineage>
</organism>
<dbReference type="GO" id="GO:0005524">
    <property type="term" value="F:ATP binding"/>
    <property type="evidence" value="ECO:0007669"/>
    <property type="project" value="UniProtKB-KW"/>
</dbReference>
<keyword evidence="4" id="KW-1185">Reference proteome</keyword>
<feature type="domain" description="Histidine kinase/HSP90-like ATPase" evidence="2">
    <location>
        <begin position="19"/>
        <end position="132"/>
    </location>
</feature>
<evidence type="ECO:0000313" key="4">
    <source>
        <dbReference type="Proteomes" id="UP001167160"/>
    </source>
</evidence>
<proteinExistence type="predicted"/>
<dbReference type="InterPro" id="IPR050267">
    <property type="entry name" value="Anti-sigma-factor_SerPK"/>
</dbReference>
<keyword evidence="3" id="KW-0547">Nucleotide-binding</keyword>
<dbReference type="PANTHER" id="PTHR35526:SF3">
    <property type="entry name" value="ANTI-SIGMA-F FACTOR RSBW"/>
    <property type="match status" value="1"/>
</dbReference>
<keyword evidence="1" id="KW-0723">Serine/threonine-protein kinase</keyword>
<dbReference type="Gene3D" id="3.30.565.10">
    <property type="entry name" value="Histidine kinase-like ATPase, C-terminal domain"/>
    <property type="match status" value="1"/>
</dbReference>
<dbReference type="PANTHER" id="PTHR35526">
    <property type="entry name" value="ANTI-SIGMA-F FACTOR RSBW-RELATED"/>
    <property type="match status" value="1"/>
</dbReference>
<evidence type="ECO:0000256" key="1">
    <source>
        <dbReference type="ARBA" id="ARBA00022527"/>
    </source>
</evidence>
<keyword evidence="1" id="KW-0808">Transferase</keyword>
<dbReference type="RefSeq" id="WP_251407862.1">
    <property type="nucleotide sequence ID" value="NZ_JAMQGM010000001.1"/>
</dbReference>
<evidence type="ECO:0000259" key="2">
    <source>
        <dbReference type="Pfam" id="PF13581"/>
    </source>
</evidence>
<dbReference type="InterPro" id="IPR003594">
    <property type="entry name" value="HATPase_dom"/>
</dbReference>